<feature type="signal peptide" evidence="1">
    <location>
        <begin position="1"/>
        <end position="23"/>
    </location>
</feature>
<reference evidence="2" key="2">
    <citation type="submission" date="2023-02" db="EMBL/GenBank/DDBJ databases">
        <authorList>
            <person name="Rayyan A."/>
            <person name="Meyer T."/>
            <person name="Kyndt J.A."/>
        </authorList>
    </citation>
    <scope>NUCLEOTIDE SEQUENCE</scope>
    <source>
        <strain evidence="2">DSM 9987</strain>
    </source>
</reference>
<keyword evidence="3" id="KW-1185">Reference proteome</keyword>
<evidence type="ECO:0008006" key="4">
    <source>
        <dbReference type="Google" id="ProtNLM"/>
    </source>
</evidence>
<gene>
    <name evidence="2" type="ORF">PQJ73_14035</name>
</gene>
<proteinExistence type="predicted"/>
<dbReference type="RefSeq" id="WP_272777655.1">
    <property type="nucleotide sequence ID" value="NZ_JAQQLI010000020.1"/>
</dbReference>
<evidence type="ECO:0000313" key="2">
    <source>
        <dbReference type="EMBL" id="MDC7786809.1"/>
    </source>
</evidence>
<sequence length="89" mass="9650">MRKLRLASTVLVLLGGLGAAAQAFPAPPPPATPADAVVRVHGCHRSCEWGPGRGWHRHGALCTPIACAPRAVYPGRCWVDRFGVRRCRW</sequence>
<evidence type="ECO:0000313" key="3">
    <source>
        <dbReference type="Proteomes" id="UP001165652"/>
    </source>
</evidence>
<accession>A0ABT5JAZ3</accession>
<name>A0ABT5JAZ3_RHOTP</name>
<dbReference type="Proteomes" id="UP001165652">
    <property type="component" value="Unassembled WGS sequence"/>
</dbReference>
<evidence type="ECO:0000256" key="1">
    <source>
        <dbReference type="SAM" id="SignalP"/>
    </source>
</evidence>
<protein>
    <recommendedName>
        <fullName evidence="4">Secreted protein</fullName>
    </recommendedName>
</protein>
<comment type="caution">
    <text evidence="2">The sequence shown here is derived from an EMBL/GenBank/DDBJ whole genome shotgun (WGS) entry which is preliminary data.</text>
</comment>
<organism evidence="2 3">
    <name type="scientific">Rhodoplanes tepidamans</name>
    <name type="common">Rhodoplanes cryptolactis</name>
    <dbReference type="NCBI Taxonomy" id="200616"/>
    <lineage>
        <taxon>Bacteria</taxon>
        <taxon>Pseudomonadati</taxon>
        <taxon>Pseudomonadota</taxon>
        <taxon>Alphaproteobacteria</taxon>
        <taxon>Hyphomicrobiales</taxon>
        <taxon>Nitrobacteraceae</taxon>
        <taxon>Rhodoplanes</taxon>
    </lineage>
</organism>
<feature type="chain" id="PRO_5046626230" description="Secreted protein" evidence="1">
    <location>
        <begin position="24"/>
        <end position="89"/>
    </location>
</feature>
<dbReference type="EMBL" id="JAQQLI010000020">
    <property type="protein sequence ID" value="MDC7786809.1"/>
    <property type="molecule type" value="Genomic_DNA"/>
</dbReference>
<keyword evidence="1" id="KW-0732">Signal</keyword>
<reference evidence="2" key="1">
    <citation type="journal article" date="2023" name="Microbiol Resour">
        <title>Genome Sequences of Rhodoplanes serenus and Two Thermotolerant Strains, Rhodoplanes tepidamans and 'Rhodoplanes cryptolactis,' Further Refine the Genus.</title>
        <authorList>
            <person name="Rayyan A.A."/>
            <person name="Kyndt J.A."/>
        </authorList>
    </citation>
    <scope>NUCLEOTIDE SEQUENCE</scope>
    <source>
        <strain evidence="2">DSM 9987</strain>
    </source>
</reference>